<dbReference type="GO" id="GO:0000266">
    <property type="term" value="P:mitochondrial fission"/>
    <property type="evidence" value="ECO:0007669"/>
    <property type="project" value="TreeGrafter"/>
</dbReference>
<dbReference type="Gene3D" id="3.40.50.300">
    <property type="entry name" value="P-loop containing nucleotide triphosphate hydrolases"/>
    <property type="match status" value="1"/>
</dbReference>
<evidence type="ECO:0000259" key="3">
    <source>
        <dbReference type="PROSITE" id="PS51388"/>
    </source>
</evidence>
<dbReference type="PANTHER" id="PTHR11566">
    <property type="entry name" value="DYNAMIN"/>
    <property type="match status" value="1"/>
</dbReference>
<reference evidence="5 6" key="1">
    <citation type="submission" date="2015-06" db="EMBL/GenBank/DDBJ databases">
        <title>Talaromyces atroroseus IBT 11181 draft genome.</title>
        <authorList>
            <person name="Rasmussen K.B."/>
            <person name="Rasmussen S."/>
            <person name="Petersen B."/>
            <person name="Sicheritz-Ponten T."/>
            <person name="Mortensen U.H."/>
            <person name="Thrane U."/>
        </authorList>
    </citation>
    <scope>NUCLEOTIDE SEQUENCE [LARGE SCALE GENOMIC DNA]</scope>
    <source>
        <strain evidence="5 6">IBT 11181</strain>
    </source>
</reference>
<dbReference type="OrthoDB" id="415706at2759"/>
<dbReference type="SMART" id="SM00053">
    <property type="entry name" value="DYNc"/>
    <property type="match status" value="1"/>
</dbReference>
<keyword evidence="2" id="KW-0342">GTP-binding</keyword>
<evidence type="ECO:0008006" key="7">
    <source>
        <dbReference type="Google" id="ProtNLM"/>
    </source>
</evidence>
<dbReference type="GO" id="GO:0048312">
    <property type="term" value="P:intracellular distribution of mitochondria"/>
    <property type="evidence" value="ECO:0007669"/>
    <property type="project" value="TreeGrafter"/>
</dbReference>
<dbReference type="GO" id="GO:0005739">
    <property type="term" value="C:mitochondrion"/>
    <property type="evidence" value="ECO:0007669"/>
    <property type="project" value="TreeGrafter"/>
</dbReference>
<dbReference type="InterPro" id="IPR045063">
    <property type="entry name" value="Dynamin_N"/>
</dbReference>
<dbReference type="STRING" id="1441469.A0A225AR00"/>
<keyword evidence="1" id="KW-0547">Nucleotide-binding</keyword>
<keyword evidence="6" id="KW-1185">Reference proteome</keyword>
<evidence type="ECO:0000256" key="2">
    <source>
        <dbReference type="ARBA" id="ARBA00023134"/>
    </source>
</evidence>
<dbReference type="PRINTS" id="PR00195">
    <property type="entry name" value="DYNAMIN"/>
</dbReference>
<dbReference type="InterPro" id="IPR001401">
    <property type="entry name" value="Dynamin_GTPase"/>
</dbReference>
<dbReference type="Gene3D" id="1.20.120.1240">
    <property type="entry name" value="Dynamin, middle domain"/>
    <property type="match status" value="1"/>
</dbReference>
<evidence type="ECO:0000313" key="5">
    <source>
        <dbReference type="EMBL" id="OKL57356.1"/>
    </source>
</evidence>
<dbReference type="GO" id="GO:0005525">
    <property type="term" value="F:GTP binding"/>
    <property type="evidence" value="ECO:0007669"/>
    <property type="project" value="InterPro"/>
</dbReference>
<dbReference type="Proteomes" id="UP000214365">
    <property type="component" value="Unassembled WGS sequence"/>
</dbReference>
<dbReference type="SUPFAM" id="SSF52540">
    <property type="entry name" value="P-loop containing nucleoside triphosphate hydrolases"/>
    <property type="match status" value="1"/>
</dbReference>
<dbReference type="CDD" id="cd08771">
    <property type="entry name" value="DLP_1"/>
    <property type="match status" value="1"/>
</dbReference>
<dbReference type="InterPro" id="IPR030381">
    <property type="entry name" value="G_DYNAMIN_dom"/>
</dbReference>
<dbReference type="AlphaFoldDB" id="A0A225AR00"/>
<dbReference type="FunFam" id="3.40.50.300:FF:001425">
    <property type="entry name" value="Dynamin GTPase, putative"/>
    <property type="match status" value="1"/>
</dbReference>
<dbReference type="PANTHER" id="PTHR11566:SF21">
    <property type="entry name" value="DYNAMIN RELATED PROTEIN 1, ISOFORM A"/>
    <property type="match status" value="1"/>
</dbReference>
<dbReference type="PROSITE" id="PS51388">
    <property type="entry name" value="GED"/>
    <property type="match status" value="1"/>
</dbReference>
<dbReference type="InterPro" id="IPR020850">
    <property type="entry name" value="GED_dom"/>
</dbReference>
<organism evidence="5 6">
    <name type="scientific">Talaromyces atroroseus</name>
    <dbReference type="NCBI Taxonomy" id="1441469"/>
    <lineage>
        <taxon>Eukaryota</taxon>
        <taxon>Fungi</taxon>
        <taxon>Dikarya</taxon>
        <taxon>Ascomycota</taxon>
        <taxon>Pezizomycotina</taxon>
        <taxon>Eurotiomycetes</taxon>
        <taxon>Eurotiomycetidae</taxon>
        <taxon>Eurotiales</taxon>
        <taxon>Trichocomaceae</taxon>
        <taxon>Talaromyces</taxon>
        <taxon>Talaromyces sect. Trachyspermi</taxon>
    </lineage>
</organism>
<dbReference type="Pfam" id="PF01031">
    <property type="entry name" value="Dynamin_M"/>
    <property type="match status" value="1"/>
</dbReference>
<feature type="domain" description="Dynamin-type G" evidence="4">
    <location>
        <begin position="37"/>
        <end position="321"/>
    </location>
</feature>
<dbReference type="GO" id="GO:0008017">
    <property type="term" value="F:microtubule binding"/>
    <property type="evidence" value="ECO:0007669"/>
    <property type="project" value="TreeGrafter"/>
</dbReference>
<dbReference type="InterPro" id="IPR027417">
    <property type="entry name" value="P-loop_NTPase"/>
</dbReference>
<proteinExistence type="predicted"/>
<dbReference type="InterPro" id="IPR000375">
    <property type="entry name" value="Dynamin_stalk"/>
</dbReference>
<name>A0A225AR00_TALAT</name>
<comment type="caution">
    <text evidence="5">The sequence shown here is derived from an EMBL/GenBank/DDBJ whole genome shotgun (WGS) entry which is preliminary data.</text>
</comment>
<dbReference type="PROSITE" id="PS51718">
    <property type="entry name" value="G_DYNAMIN_2"/>
    <property type="match status" value="1"/>
</dbReference>
<evidence type="ECO:0000313" key="6">
    <source>
        <dbReference type="Proteomes" id="UP000214365"/>
    </source>
</evidence>
<dbReference type="GO" id="GO:0003924">
    <property type="term" value="F:GTPase activity"/>
    <property type="evidence" value="ECO:0007669"/>
    <property type="project" value="InterPro"/>
</dbReference>
<accession>A0A225AR00</accession>
<dbReference type="GO" id="GO:0016559">
    <property type="term" value="P:peroxisome fission"/>
    <property type="evidence" value="ECO:0007669"/>
    <property type="project" value="TreeGrafter"/>
</dbReference>
<dbReference type="Pfam" id="PF00350">
    <property type="entry name" value="Dynamin_N"/>
    <property type="match status" value="1"/>
</dbReference>
<protein>
    <recommendedName>
        <fullName evidence="7">GED domain-containing protein</fullName>
    </recommendedName>
</protein>
<dbReference type="GO" id="GO:0016020">
    <property type="term" value="C:membrane"/>
    <property type="evidence" value="ECO:0007669"/>
    <property type="project" value="TreeGrafter"/>
</dbReference>
<dbReference type="GO" id="GO:0005874">
    <property type="term" value="C:microtubule"/>
    <property type="evidence" value="ECO:0007669"/>
    <property type="project" value="TreeGrafter"/>
</dbReference>
<feature type="domain" description="GED" evidence="3">
    <location>
        <begin position="608"/>
        <end position="699"/>
    </location>
</feature>
<evidence type="ECO:0000259" key="4">
    <source>
        <dbReference type="PROSITE" id="PS51718"/>
    </source>
</evidence>
<evidence type="ECO:0000256" key="1">
    <source>
        <dbReference type="ARBA" id="ARBA00022741"/>
    </source>
</evidence>
<dbReference type="EMBL" id="LFMY01000012">
    <property type="protein sequence ID" value="OKL57356.1"/>
    <property type="molecule type" value="Genomic_DNA"/>
</dbReference>
<dbReference type="GO" id="GO:0006897">
    <property type="term" value="P:endocytosis"/>
    <property type="evidence" value="ECO:0007669"/>
    <property type="project" value="TreeGrafter"/>
</dbReference>
<dbReference type="GeneID" id="31007295"/>
<sequence>MVSNPFHTDALRGLCTSDQLKLLDSIDSLRSQGISHYVSLPQIIVCGDQSSGKSSVLEAISGVSFPIKSSLCTRFPIELVLRKTFHIGVNVSIVPDQSRSEAERHSLGSFSQTLDGFDGLPALIESAQMAMGISIHGKSFAKDLLRIEISGPDRPHLTIVDLPGLVHSQTKQQTFSDVELVKDVVKTYMKEPRSIILAVVSAKNDYANQIVLSLARSADPDGTRTLGVITKPDTLNPGSESEATYVALARNQDVEFRLGWHVLKNMDSEKGESTLAQRDAKEAEFFAQGVWQALPRSLLGIDKLRNRLSKVLVGQIATELPSLVAEIESKSETCRRQLEELGQPRANLDEQRTYLLQISQEFQSLVRASIDGTYSDSFFENAKSETGYKKRIRAIVQNLSDDFAENLTEKGHYCQIVESEADMAFVPKGIIAFTRADYIVRVRDLIKRARGRELPSMFNSMIVADLFVEQSSPWEGITNDYIRSIWEAAREFVCLTASHVADSETSRLLSHEVFQPVLSALMGALKSKTAELLTLHRSSHPITYNQDFVNALQTVREDRDEKQNIETIKNFFGVSSMENFHSNRTYDLRPLAKALVHYANSGVDSLACSDALNCMEAYYNVALKRFVDDVAIHVIEAKLIAHLNNMFSPMTVLSMAPDLVQKVAGESEERRAEREQWAKQREILLKGIETCNRFMDVSLCQSDGFPAQATHISITTGGGPVEAVATEEGPSLAETPSFNRLRTWGQSLQKQEV</sequence>
<dbReference type="RefSeq" id="XP_020117477.1">
    <property type="nucleotide sequence ID" value="XM_020262444.1"/>
</dbReference>
<dbReference type="InterPro" id="IPR022812">
    <property type="entry name" value="Dynamin"/>
</dbReference>
<gene>
    <name evidence="5" type="ORF">UA08_07539</name>
</gene>